<dbReference type="GO" id="GO:0008299">
    <property type="term" value="P:isoprenoid biosynthetic process"/>
    <property type="evidence" value="ECO:0007669"/>
    <property type="project" value="UniProtKB-ARBA"/>
</dbReference>
<dbReference type="Proteomes" id="UP000772434">
    <property type="component" value="Unassembled WGS sequence"/>
</dbReference>
<name>A0A9P5PFC1_9AGAR</name>
<organism evidence="7 8">
    <name type="scientific">Rhodocollybia butyracea</name>
    <dbReference type="NCBI Taxonomy" id="206335"/>
    <lineage>
        <taxon>Eukaryota</taxon>
        <taxon>Fungi</taxon>
        <taxon>Dikarya</taxon>
        <taxon>Basidiomycota</taxon>
        <taxon>Agaricomycotina</taxon>
        <taxon>Agaricomycetes</taxon>
        <taxon>Agaricomycetidae</taxon>
        <taxon>Agaricales</taxon>
        <taxon>Marasmiineae</taxon>
        <taxon>Omphalotaceae</taxon>
        <taxon>Rhodocollybia</taxon>
    </lineage>
</organism>
<dbReference type="Gene3D" id="1.10.600.10">
    <property type="entry name" value="Farnesyl Diphosphate Synthase"/>
    <property type="match status" value="1"/>
</dbReference>
<dbReference type="SFLD" id="SFLDS00005">
    <property type="entry name" value="Isoprenoid_Synthase_Type_I"/>
    <property type="match status" value="1"/>
</dbReference>
<keyword evidence="4 6" id="KW-0460">Magnesium</keyword>
<dbReference type="SUPFAM" id="SSF48576">
    <property type="entry name" value="Terpenoid synthases"/>
    <property type="match status" value="1"/>
</dbReference>
<dbReference type="GO" id="GO:0046872">
    <property type="term" value="F:metal ion binding"/>
    <property type="evidence" value="ECO:0007669"/>
    <property type="project" value="UniProtKB-KW"/>
</dbReference>
<evidence type="ECO:0000256" key="5">
    <source>
        <dbReference type="ARBA" id="ARBA00023239"/>
    </source>
</evidence>
<dbReference type="GO" id="GO:0010333">
    <property type="term" value="F:terpene synthase activity"/>
    <property type="evidence" value="ECO:0007669"/>
    <property type="project" value="InterPro"/>
</dbReference>
<evidence type="ECO:0000256" key="6">
    <source>
        <dbReference type="RuleBase" id="RU366034"/>
    </source>
</evidence>
<evidence type="ECO:0000256" key="2">
    <source>
        <dbReference type="ARBA" id="ARBA00006333"/>
    </source>
</evidence>
<dbReference type="PANTHER" id="PTHR35201:SF4">
    <property type="entry name" value="BETA-PINACENE SYNTHASE-RELATED"/>
    <property type="match status" value="1"/>
</dbReference>
<reference evidence="7" key="1">
    <citation type="submission" date="2020-11" db="EMBL/GenBank/DDBJ databases">
        <authorList>
            <consortium name="DOE Joint Genome Institute"/>
            <person name="Ahrendt S."/>
            <person name="Riley R."/>
            <person name="Andreopoulos W."/>
            <person name="Labutti K."/>
            <person name="Pangilinan J."/>
            <person name="Ruiz-Duenas F.J."/>
            <person name="Barrasa J.M."/>
            <person name="Sanchez-Garcia M."/>
            <person name="Camarero S."/>
            <person name="Miyauchi S."/>
            <person name="Serrano A."/>
            <person name="Linde D."/>
            <person name="Babiker R."/>
            <person name="Drula E."/>
            <person name="Ayuso-Fernandez I."/>
            <person name="Pacheco R."/>
            <person name="Padilla G."/>
            <person name="Ferreira P."/>
            <person name="Barriuso J."/>
            <person name="Kellner H."/>
            <person name="Castanera R."/>
            <person name="Alfaro M."/>
            <person name="Ramirez L."/>
            <person name="Pisabarro A.G."/>
            <person name="Kuo A."/>
            <person name="Tritt A."/>
            <person name="Lipzen A."/>
            <person name="He G."/>
            <person name="Yan M."/>
            <person name="Ng V."/>
            <person name="Cullen D."/>
            <person name="Martin F."/>
            <person name="Rosso M.-N."/>
            <person name="Henrissat B."/>
            <person name="Hibbett D."/>
            <person name="Martinez A.T."/>
            <person name="Grigoriev I.V."/>
        </authorList>
    </citation>
    <scope>NUCLEOTIDE SEQUENCE</scope>
    <source>
        <strain evidence="7">AH 40177</strain>
    </source>
</reference>
<dbReference type="InterPro" id="IPR008949">
    <property type="entry name" value="Isoprenoid_synthase_dom_sf"/>
</dbReference>
<comment type="cofactor">
    <cofactor evidence="1 6">
        <name>Mg(2+)</name>
        <dbReference type="ChEBI" id="CHEBI:18420"/>
    </cofactor>
</comment>
<sequence>MVAVTQLVQQQVFLPRTKGVQQTFSIPIRLPEMFVLFLSGPPELNPHYEAVRQEAERWICNECSLDERSERIFKKTDASYFCSIIVPDAAPEELRTVCDWGNWVFPFDDEFDNGGLRDDPERAQELIDRLLGGMVDDEEPPMDDEYPLVRVHNSVWDRVRRGSPPGMLFERPGCPGVRRRFAKTMGDYCNGALAQVCTCSSGQAPSLEETLAMRRQSAGVSPLFALVEYALKLDLPDFVFETRSIKEIERVAIDLVLLQNDILSYCKEEREGVTHNLVAACRRSGMPAQMAFNYVGSMLISRYRDWYLALAELPSWGEQIDYEVQEYIRGVTNVVKANLDWSFHSRRYFGKASEIIRKTWMVAVQPQMADVEPNM</sequence>
<dbReference type="EMBL" id="JADNRY010000194">
    <property type="protein sequence ID" value="KAF9061647.1"/>
    <property type="molecule type" value="Genomic_DNA"/>
</dbReference>
<protein>
    <recommendedName>
        <fullName evidence="6">Terpene synthase</fullName>
        <ecNumber evidence="6">4.2.3.-</ecNumber>
    </recommendedName>
</protein>
<dbReference type="Pfam" id="PF19086">
    <property type="entry name" value="Terpene_syn_C_2"/>
    <property type="match status" value="1"/>
</dbReference>
<dbReference type="EC" id="4.2.3.-" evidence="6"/>
<comment type="caution">
    <text evidence="7">The sequence shown here is derived from an EMBL/GenBank/DDBJ whole genome shotgun (WGS) entry which is preliminary data.</text>
</comment>
<keyword evidence="8" id="KW-1185">Reference proteome</keyword>
<dbReference type="AlphaFoldDB" id="A0A9P5PFC1"/>
<evidence type="ECO:0000313" key="8">
    <source>
        <dbReference type="Proteomes" id="UP000772434"/>
    </source>
</evidence>
<keyword evidence="5 6" id="KW-0456">Lyase</keyword>
<proteinExistence type="inferred from homology"/>
<keyword evidence="3 6" id="KW-0479">Metal-binding</keyword>
<comment type="similarity">
    <text evidence="2 6">Belongs to the terpene synthase family.</text>
</comment>
<dbReference type="PANTHER" id="PTHR35201">
    <property type="entry name" value="TERPENE SYNTHASE"/>
    <property type="match status" value="1"/>
</dbReference>
<evidence type="ECO:0000256" key="3">
    <source>
        <dbReference type="ARBA" id="ARBA00022723"/>
    </source>
</evidence>
<dbReference type="SFLD" id="SFLDG01020">
    <property type="entry name" value="Terpene_Cyclase_Like_2"/>
    <property type="match status" value="1"/>
</dbReference>
<dbReference type="OrthoDB" id="2861623at2759"/>
<evidence type="ECO:0000256" key="1">
    <source>
        <dbReference type="ARBA" id="ARBA00001946"/>
    </source>
</evidence>
<evidence type="ECO:0000256" key="4">
    <source>
        <dbReference type="ARBA" id="ARBA00022842"/>
    </source>
</evidence>
<evidence type="ECO:0000313" key="7">
    <source>
        <dbReference type="EMBL" id="KAF9061647.1"/>
    </source>
</evidence>
<gene>
    <name evidence="7" type="ORF">BDP27DRAFT_1485667</name>
</gene>
<dbReference type="InterPro" id="IPR034686">
    <property type="entry name" value="Terpene_cyclase-like_2"/>
</dbReference>
<accession>A0A9P5PFC1</accession>